<evidence type="ECO:0000256" key="1">
    <source>
        <dbReference type="SAM" id="SignalP"/>
    </source>
</evidence>
<dbReference type="Proteomes" id="UP000269692">
    <property type="component" value="Unassembled WGS sequence"/>
</dbReference>
<name>A0A3L7AE27_9HYPH</name>
<accession>A0A3L7AE27</accession>
<proteinExistence type="predicted"/>
<dbReference type="RefSeq" id="WP_121623242.1">
    <property type="nucleotide sequence ID" value="NZ_JBAFVX010000005.1"/>
</dbReference>
<organism evidence="2 3">
    <name type="scientific">Xanthobacter tagetidis</name>
    <dbReference type="NCBI Taxonomy" id="60216"/>
    <lineage>
        <taxon>Bacteria</taxon>
        <taxon>Pseudomonadati</taxon>
        <taxon>Pseudomonadota</taxon>
        <taxon>Alphaproteobacteria</taxon>
        <taxon>Hyphomicrobiales</taxon>
        <taxon>Xanthobacteraceae</taxon>
        <taxon>Xanthobacter</taxon>
    </lineage>
</organism>
<feature type="signal peptide" evidence="1">
    <location>
        <begin position="1"/>
        <end position="19"/>
    </location>
</feature>
<evidence type="ECO:0000313" key="3">
    <source>
        <dbReference type="Proteomes" id="UP000269692"/>
    </source>
</evidence>
<dbReference type="OrthoDB" id="1144014at2"/>
<sequence>MRCLLPLVPLLLLASPAVAKAPGRPQPPPLVIACKDAFAKTASHRGLVRAYGAGNVTFETVNRPGGEVAKATVLFAKEPQRRVEIEWYDLKRRRLASTITVFGEDNQWSGPLGLRNGMTIAELEQRAGKPFRINGFGFDVAGAGHFEDTALADLPGGCGFDGYFEIEGGLPPDHLSRFIGEVEIPSNDPDLMTLKPRLWMYTLTYPSPNAE</sequence>
<gene>
    <name evidence="2" type="ORF">D9R14_10295</name>
</gene>
<comment type="caution">
    <text evidence="2">The sequence shown here is derived from an EMBL/GenBank/DDBJ whole genome shotgun (WGS) entry which is preliminary data.</text>
</comment>
<evidence type="ECO:0008006" key="4">
    <source>
        <dbReference type="Google" id="ProtNLM"/>
    </source>
</evidence>
<protein>
    <recommendedName>
        <fullName evidence="4">DUF2961 domain-containing protein</fullName>
    </recommendedName>
</protein>
<keyword evidence="3" id="KW-1185">Reference proteome</keyword>
<dbReference type="AlphaFoldDB" id="A0A3L7AE27"/>
<keyword evidence="1" id="KW-0732">Signal</keyword>
<dbReference type="EMBL" id="RCTF01000007">
    <property type="protein sequence ID" value="RLP78649.1"/>
    <property type="molecule type" value="Genomic_DNA"/>
</dbReference>
<feature type="chain" id="PRO_5018306313" description="DUF2961 domain-containing protein" evidence="1">
    <location>
        <begin position="20"/>
        <end position="211"/>
    </location>
</feature>
<evidence type="ECO:0000313" key="2">
    <source>
        <dbReference type="EMBL" id="RLP78649.1"/>
    </source>
</evidence>
<reference evidence="2 3" key="1">
    <citation type="submission" date="2018-10" db="EMBL/GenBank/DDBJ databases">
        <title>Xanthobacter tagetidis genome sequencing and assembly.</title>
        <authorList>
            <person name="Maclea K.S."/>
            <person name="Goen A.E."/>
            <person name="Fatima S.A."/>
        </authorList>
    </citation>
    <scope>NUCLEOTIDE SEQUENCE [LARGE SCALE GENOMIC DNA]</scope>
    <source>
        <strain evidence="2 3">ATCC 700314</strain>
    </source>
</reference>